<evidence type="ECO:0000256" key="10">
    <source>
        <dbReference type="ARBA" id="ARBA00023065"/>
    </source>
</evidence>
<feature type="transmembrane region" description="Helical" evidence="13">
    <location>
        <begin position="136"/>
        <end position="161"/>
    </location>
</feature>
<keyword evidence="5" id="KW-0813">Transport</keyword>
<keyword evidence="6" id="KW-0050">Antiport</keyword>
<keyword evidence="10" id="KW-0406">Ion transport</keyword>
<dbReference type="PIRSF" id="PIRSF006603">
    <property type="entry name" value="DinF"/>
    <property type="match status" value="1"/>
</dbReference>
<evidence type="ECO:0000256" key="5">
    <source>
        <dbReference type="ARBA" id="ARBA00022448"/>
    </source>
</evidence>
<sequence length="462" mass="49169">MKATIKDMTRGNPAKLIFLFAIPLILGNLFQQFYMLVDTIVVGQGVGVDALAAIGAADWINWMVLGLVTGLTQGFSILFSQLYGAEDYRGLKKAVGNSIKLTAGAAVLFVVVTELAIDPVLGILQTPADIFDGAAIYLRILFAGVPIILAYNLAAAILRALGDSKSPLYAMIVAAGVNVGLDLLFVMVFHWGIPGAAGATVIAQGCSFLFCLLRIRKIEILQISREDLRLKGDLVSSLLRLGLPIMFQNTVISVGGMVLQSVINKVGVLFVAGFTATNKLYGMMEMAAISYGFAVTTYVGQNLGAGKYERIKKGVSRAVLMALLTAVLISAVMLIFGKPILSMFISASPEKAAEVLRVAYYYLTILSVCLPVLYLLHAYLCALRGMGDTLIPLLSGFVEFGMRVLAAKVLPALLGQTGIFYAEVMAWSGAAVLVAVTYYIRIRKLTGRPGLGTSSSAGPAGK</sequence>
<evidence type="ECO:0000256" key="8">
    <source>
        <dbReference type="ARBA" id="ARBA00022692"/>
    </source>
</evidence>
<feature type="transmembrane region" description="Helical" evidence="13">
    <location>
        <begin position="195"/>
        <end position="213"/>
    </location>
</feature>
<dbReference type="GO" id="GO:0006811">
    <property type="term" value="P:monoatomic ion transport"/>
    <property type="evidence" value="ECO:0007669"/>
    <property type="project" value="UniProtKB-KW"/>
</dbReference>
<dbReference type="Proteomes" id="UP000515860">
    <property type="component" value="Chromosome"/>
</dbReference>
<evidence type="ECO:0000256" key="2">
    <source>
        <dbReference type="ARBA" id="ARBA00004651"/>
    </source>
</evidence>
<feature type="transmembrane region" description="Helical" evidence="13">
    <location>
        <begin position="168"/>
        <end position="189"/>
    </location>
</feature>
<evidence type="ECO:0000313" key="14">
    <source>
        <dbReference type="EMBL" id="QNM09019.1"/>
    </source>
</evidence>
<gene>
    <name evidence="14" type="ORF">H9Q79_01595</name>
</gene>
<evidence type="ECO:0000256" key="13">
    <source>
        <dbReference type="SAM" id="Phobius"/>
    </source>
</evidence>
<reference evidence="14 15" key="1">
    <citation type="submission" date="2020-08" db="EMBL/GenBank/DDBJ databases">
        <authorList>
            <person name="Liu C."/>
            <person name="Sun Q."/>
        </authorList>
    </citation>
    <scope>NUCLEOTIDE SEQUENCE [LARGE SCALE GENOMIC DNA]</scope>
    <source>
        <strain evidence="14 15">NSJ-29</strain>
    </source>
</reference>
<comment type="function">
    <text evidence="1">Multidrug efflux pump.</text>
</comment>
<keyword evidence="11 13" id="KW-0472">Membrane</keyword>
<feature type="transmembrane region" description="Helical" evidence="13">
    <location>
        <begin position="101"/>
        <end position="124"/>
    </location>
</feature>
<evidence type="ECO:0000256" key="7">
    <source>
        <dbReference type="ARBA" id="ARBA00022475"/>
    </source>
</evidence>
<comment type="similarity">
    <text evidence="3">Belongs to the multi antimicrobial extrusion (MATE) (TC 2.A.66.1) family.</text>
</comment>
<evidence type="ECO:0000256" key="6">
    <source>
        <dbReference type="ARBA" id="ARBA00022449"/>
    </source>
</evidence>
<evidence type="ECO:0000256" key="3">
    <source>
        <dbReference type="ARBA" id="ARBA00010199"/>
    </source>
</evidence>
<keyword evidence="15" id="KW-1185">Reference proteome</keyword>
<feature type="transmembrane region" description="Helical" evidence="13">
    <location>
        <begin position="280"/>
        <end position="299"/>
    </location>
</feature>
<dbReference type="EMBL" id="CP060635">
    <property type="protein sequence ID" value="QNM09019.1"/>
    <property type="molecule type" value="Genomic_DNA"/>
</dbReference>
<feature type="transmembrane region" description="Helical" evidence="13">
    <location>
        <begin position="59"/>
        <end position="80"/>
    </location>
</feature>
<feature type="transmembrane region" description="Helical" evidence="13">
    <location>
        <begin position="390"/>
        <end position="413"/>
    </location>
</feature>
<dbReference type="PANTHER" id="PTHR43298:SF2">
    <property type="entry name" value="FMN_FAD EXPORTER YEEO-RELATED"/>
    <property type="match status" value="1"/>
</dbReference>
<keyword evidence="9 13" id="KW-1133">Transmembrane helix</keyword>
<keyword evidence="7" id="KW-1003">Cell membrane</keyword>
<dbReference type="GO" id="GO:0005886">
    <property type="term" value="C:plasma membrane"/>
    <property type="evidence" value="ECO:0007669"/>
    <property type="project" value="UniProtKB-SubCell"/>
</dbReference>
<dbReference type="CDD" id="cd13138">
    <property type="entry name" value="MATE_yoeA_like"/>
    <property type="match status" value="1"/>
</dbReference>
<dbReference type="GO" id="GO:0042910">
    <property type="term" value="F:xenobiotic transmembrane transporter activity"/>
    <property type="evidence" value="ECO:0007669"/>
    <property type="project" value="InterPro"/>
</dbReference>
<dbReference type="Pfam" id="PF01554">
    <property type="entry name" value="MatE"/>
    <property type="match status" value="2"/>
</dbReference>
<dbReference type="PANTHER" id="PTHR43298">
    <property type="entry name" value="MULTIDRUG RESISTANCE PROTEIN NORM-RELATED"/>
    <property type="match status" value="1"/>
</dbReference>
<organism evidence="14 15">
    <name type="scientific">Wansuia hejianensis</name>
    <dbReference type="NCBI Taxonomy" id="2763667"/>
    <lineage>
        <taxon>Bacteria</taxon>
        <taxon>Bacillati</taxon>
        <taxon>Bacillota</taxon>
        <taxon>Clostridia</taxon>
        <taxon>Lachnospirales</taxon>
        <taxon>Lachnospiraceae</taxon>
        <taxon>Wansuia</taxon>
    </lineage>
</organism>
<evidence type="ECO:0000256" key="1">
    <source>
        <dbReference type="ARBA" id="ARBA00003408"/>
    </source>
</evidence>
<dbReference type="NCBIfam" id="TIGR00797">
    <property type="entry name" value="matE"/>
    <property type="match status" value="1"/>
</dbReference>
<evidence type="ECO:0000256" key="4">
    <source>
        <dbReference type="ARBA" id="ARBA00020268"/>
    </source>
</evidence>
<protein>
    <recommendedName>
        <fullName evidence="4">Probable multidrug resistance protein NorM</fullName>
    </recommendedName>
    <alternativeName>
        <fullName evidence="12">Multidrug-efflux transporter</fullName>
    </alternativeName>
</protein>
<proteinExistence type="inferred from homology"/>
<comment type="subcellular location">
    <subcellularLocation>
        <location evidence="2">Cell membrane</location>
        <topology evidence="2">Multi-pass membrane protein</topology>
    </subcellularLocation>
</comment>
<evidence type="ECO:0000256" key="12">
    <source>
        <dbReference type="ARBA" id="ARBA00031636"/>
    </source>
</evidence>
<dbReference type="InterPro" id="IPR050222">
    <property type="entry name" value="MATE_MdtK"/>
</dbReference>
<name>A0A7G9GDY7_9FIRM</name>
<dbReference type="GO" id="GO:0015297">
    <property type="term" value="F:antiporter activity"/>
    <property type="evidence" value="ECO:0007669"/>
    <property type="project" value="UniProtKB-KW"/>
</dbReference>
<evidence type="ECO:0000313" key="15">
    <source>
        <dbReference type="Proteomes" id="UP000515860"/>
    </source>
</evidence>
<feature type="transmembrane region" description="Helical" evidence="13">
    <location>
        <begin position="419"/>
        <end position="440"/>
    </location>
</feature>
<feature type="transmembrane region" description="Helical" evidence="13">
    <location>
        <begin position="360"/>
        <end position="383"/>
    </location>
</feature>
<keyword evidence="8 13" id="KW-0812">Transmembrane</keyword>
<dbReference type="RefSeq" id="WP_249329068.1">
    <property type="nucleotide sequence ID" value="NZ_CP060635.1"/>
</dbReference>
<dbReference type="KEGG" id="whj:H9Q79_01595"/>
<evidence type="ECO:0000256" key="9">
    <source>
        <dbReference type="ARBA" id="ARBA00022989"/>
    </source>
</evidence>
<accession>A0A7G9GDY7</accession>
<dbReference type="InterPro" id="IPR048279">
    <property type="entry name" value="MdtK-like"/>
</dbReference>
<evidence type="ECO:0000256" key="11">
    <source>
        <dbReference type="ARBA" id="ARBA00023136"/>
    </source>
</evidence>
<dbReference type="AlphaFoldDB" id="A0A7G9GDY7"/>
<dbReference type="InterPro" id="IPR002528">
    <property type="entry name" value="MATE_fam"/>
</dbReference>
<feature type="transmembrane region" description="Helical" evidence="13">
    <location>
        <begin position="319"/>
        <end position="340"/>
    </location>
</feature>